<dbReference type="AlphaFoldDB" id="A0A6A7BX82"/>
<reference evidence="1" key="1">
    <citation type="journal article" date="2020" name="Stud. Mycol.">
        <title>101 Dothideomycetes genomes: a test case for predicting lifestyles and emergence of pathogens.</title>
        <authorList>
            <person name="Haridas S."/>
            <person name="Albert R."/>
            <person name="Binder M."/>
            <person name="Bloem J."/>
            <person name="Labutti K."/>
            <person name="Salamov A."/>
            <person name="Andreopoulos B."/>
            <person name="Baker S."/>
            <person name="Barry K."/>
            <person name="Bills G."/>
            <person name="Bluhm B."/>
            <person name="Cannon C."/>
            <person name="Castanera R."/>
            <person name="Culley D."/>
            <person name="Daum C."/>
            <person name="Ezra D."/>
            <person name="Gonzalez J."/>
            <person name="Henrissat B."/>
            <person name="Kuo A."/>
            <person name="Liang C."/>
            <person name="Lipzen A."/>
            <person name="Lutzoni F."/>
            <person name="Magnuson J."/>
            <person name="Mondo S."/>
            <person name="Nolan M."/>
            <person name="Ohm R."/>
            <person name="Pangilinan J."/>
            <person name="Park H.-J."/>
            <person name="Ramirez L."/>
            <person name="Alfaro M."/>
            <person name="Sun H."/>
            <person name="Tritt A."/>
            <person name="Yoshinaga Y."/>
            <person name="Zwiers L.-H."/>
            <person name="Turgeon B."/>
            <person name="Goodwin S."/>
            <person name="Spatafora J."/>
            <person name="Crous P."/>
            <person name="Grigoriev I."/>
        </authorList>
    </citation>
    <scope>NUCLEOTIDE SEQUENCE</scope>
    <source>
        <strain evidence="1">CBS 480.64</strain>
    </source>
</reference>
<evidence type="ECO:0000313" key="2">
    <source>
        <dbReference type="Proteomes" id="UP000799421"/>
    </source>
</evidence>
<accession>A0A6A7BX82</accession>
<dbReference type="OrthoDB" id="3944336at2759"/>
<proteinExistence type="predicted"/>
<gene>
    <name evidence="1" type="ORF">K470DRAFT_265322</name>
</gene>
<keyword evidence="2" id="KW-1185">Reference proteome</keyword>
<name>A0A6A7BX82_9PEZI</name>
<organism evidence="1 2">
    <name type="scientific">Piedraia hortae CBS 480.64</name>
    <dbReference type="NCBI Taxonomy" id="1314780"/>
    <lineage>
        <taxon>Eukaryota</taxon>
        <taxon>Fungi</taxon>
        <taxon>Dikarya</taxon>
        <taxon>Ascomycota</taxon>
        <taxon>Pezizomycotina</taxon>
        <taxon>Dothideomycetes</taxon>
        <taxon>Dothideomycetidae</taxon>
        <taxon>Capnodiales</taxon>
        <taxon>Piedraiaceae</taxon>
        <taxon>Piedraia</taxon>
    </lineage>
</organism>
<protein>
    <submittedName>
        <fullName evidence="1">Uncharacterized protein</fullName>
    </submittedName>
</protein>
<sequence length="435" mass="45069">MAARSQTQKMFIGCGKDTNTVKGSSKTVSTSFDDCFAICDSSSTCTPFTYVSFQTTTPMSVSAIKVVNLVPLPYQCPASDGKLIPDSTGAQYLAGCGSYASGFIYVTQNCFAFCSNGSFPTKLGSGRCSGFTYVGNLNGEAGGVCNFVTDAKDYFCGEAAYRRTLALISVGVGGFHGLITRSERYRLGARFIRCFWFNPNRSCIVEHCFFRGVFRCLECIRAIWHDIPDWHFSHWLDQICNASTSVIFKGSSTGPAQDGISSNTALSGSLAAGSSATATITSSQALSGSESLAESTDTALTGSSASEGSFGSTMTPNSVATLSGTISGMTAGPASQASITSMFSPESLSSQAMTATGTTSIRTFSSASASVSTAGSATQSAPTGSGSLLTQITNGLLTVTDTVTRGSPTSLTLSTNQTPVLSSNMLIQSSGDSAH</sequence>
<dbReference type="Proteomes" id="UP000799421">
    <property type="component" value="Unassembled WGS sequence"/>
</dbReference>
<dbReference type="EMBL" id="MU005994">
    <property type="protein sequence ID" value="KAF2859319.1"/>
    <property type="molecule type" value="Genomic_DNA"/>
</dbReference>
<evidence type="ECO:0000313" key="1">
    <source>
        <dbReference type="EMBL" id="KAF2859319.1"/>
    </source>
</evidence>